<feature type="transmembrane region" description="Helical" evidence="1">
    <location>
        <begin position="6"/>
        <end position="24"/>
    </location>
</feature>
<dbReference type="AlphaFoldDB" id="A0A5N6VHR7"/>
<keyword evidence="1" id="KW-0472">Membrane</keyword>
<gene>
    <name evidence="2" type="ORF">BDV41DRAFT_24739</name>
</gene>
<evidence type="ECO:0000313" key="3">
    <source>
        <dbReference type="Proteomes" id="UP000325433"/>
    </source>
</evidence>
<keyword evidence="3" id="KW-1185">Reference proteome</keyword>
<dbReference type="Proteomes" id="UP000325433">
    <property type="component" value="Unassembled WGS sequence"/>
</dbReference>
<protein>
    <submittedName>
        <fullName evidence="2">Uncharacterized protein</fullName>
    </submittedName>
</protein>
<accession>A0A5N6VHR7</accession>
<name>A0A5N6VHR7_9EURO</name>
<keyword evidence="1" id="KW-1133">Transmembrane helix</keyword>
<evidence type="ECO:0000256" key="1">
    <source>
        <dbReference type="SAM" id="Phobius"/>
    </source>
</evidence>
<organism evidence="2 3">
    <name type="scientific">Aspergillus transmontanensis</name>
    <dbReference type="NCBI Taxonomy" id="1034304"/>
    <lineage>
        <taxon>Eukaryota</taxon>
        <taxon>Fungi</taxon>
        <taxon>Dikarya</taxon>
        <taxon>Ascomycota</taxon>
        <taxon>Pezizomycotina</taxon>
        <taxon>Eurotiomycetes</taxon>
        <taxon>Eurotiomycetidae</taxon>
        <taxon>Eurotiales</taxon>
        <taxon>Aspergillaceae</taxon>
        <taxon>Aspergillus</taxon>
        <taxon>Aspergillus subgen. Circumdati</taxon>
    </lineage>
</organism>
<feature type="transmembrane region" description="Helical" evidence="1">
    <location>
        <begin position="52"/>
        <end position="72"/>
    </location>
</feature>
<keyword evidence="1" id="KW-0812">Transmembrane</keyword>
<evidence type="ECO:0000313" key="2">
    <source>
        <dbReference type="EMBL" id="KAE8307982.1"/>
    </source>
</evidence>
<reference evidence="3" key="1">
    <citation type="submission" date="2019-04" db="EMBL/GenBank/DDBJ databases">
        <title>Friends and foes A comparative genomics studyof 23 Aspergillus species from section Flavi.</title>
        <authorList>
            <consortium name="DOE Joint Genome Institute"/>
            <person name="Kjaerbolling I."/>
            <person name="Vesth T."/>
            <person name="Frisvad J.C."/>
            <person name="Nybo J.L."/>
            <person name="Theobald S."/>
            <person name="Kildgaard S."/>
            <person name="Isbrandt T."/>
            <person name="Kuo A."/>
            <person name="Sato A."/>
            <person name="Lyhne E.K."/>
            <person name="Kogle M.E."/>
            <person name="Wiebenga A."/>
            <person name="Kun R.S."/>
            <person name="Lubbers R.J."/>
            <person name="Makela M.R."/>
            <person name="Barry K."/>
            <person name="Chovatia M."/>
            <person name="Clum A."/>
            <person name="Daum C."/>
            <person name="Haridas S."/>
            <person name="He G."/>
            <person name="LaButti K."/>
            <person name="Lipzen A."/>
            <person name="Mondo S."/>
            <person name="Riley R."/>
            <person name="Salamov A."/>
            <person name="Simmons B.A."/>
            <person name="Magnuson J.K."/>
            <person name="Henrissat B."/>
            <person name="Mortensen U.H."/>
            <person name="Larsen T.O."/>
            <person name="Devries R.P."/>
            <person name="Grigoriev I.V."/>
            <person name="Machida M."/>
            <person name="Baker S.E."/>
            <person name="Andersen M.R."/>
        </authorList>
    </citation>
    <scope>NUCLEOTIDE SEQUENCE [LARGE SCALE GENOMIC DNA]</scope>
    <source>
        <strain evidence="3">CBS 130015</strain>
    </source>
</reference>
<proteinExistence type="predicted"/>
<sequence>MFSTQPSSTLYTWLISFAFIYNLLPTWRLSCPVVVLCYISVSYILHESRNGAFEFLPSLIICGRLFLVLSYYKIPLYMLLIDYSLSLSSILNRVAFCFLFAFPFFLGSESLELYTLDWTVEIIGVVAICSSYTILYYPLLAFYRG</sequence>
<dbReference type="EMBL" id="ML738393">
    <property type="protein sequence ID" value="KAE8307982.1"/>
    <property type="molecule type" value="Genomic_DNA"/>
</dbReference>
<feature type="transmembrane region" description="Helical" evidence="1">
    <location>
        <begin position="118"/>
        <end position="143"/>
    </location>
</feature>
<feature type="transmembrane region" description="Helical" evidence="1">
    <location>
        <begin position="84"/>
        <end position="106"/>
    </location>
</feature>